<accession>A0A1B7W3R4</accession>
<evidence type="ECO:0000313" key="3">
    <source>
        <dbReference type="Proteomes" id="UP000092093"/>
    </source>
</evidence>
<comment type="caution">
    <text evidence="2">The sequence shown here is derived from an EMBL/GenBank/DDBJ whole genome shotgun (WGS) entry which is preliminary data.</text>
</comment>
<reference evidence="2 3" key="1">
    <citation type="submission" date="2015-09" db="EMBL/GenBank/DDBJ databases">
        <title>Aphanizomenon flos-aquae WA102.</title>
        <authorList>
            <person name="Driscoll C."/>
        </authorList>
    </citation>
    <scope>NUCLEOTIDE SEQUENCE [LARGE SCALE GENOMIC DNA]</scope>
    <source>
        <strain evidence="2">WA102</strain>
    </source>
</reference>
<dbReference type="Pfam" id="PF23055">
    <property type="entry name" value="DUF7041"/>
    <property type="match status" value="1"/>
</dbReference>
<feature type="non-terminal residue" evidence="2">
    <location>
        <position position="1"/>
    </location>
</feature>
<evidence type="ECO:0000259" key="1">
    <source>
        <dbReference type="Pfam" id="PF23055"/>
    </source>
</evidence>
<dbReference type="AlphaFoldDB" id="A0A1B7W3R4"/>
<sequence>VARPLADMSSPDADPAIAAAAYVVAAVGCKLPTFWTKNPHAWFLRAEAQFRTAHVTVSSTKYDHAFQALPEAVVDSVIDLLEEVSSNTTDPYEKLKARLLRSYGLTKWKRIDLLIDHPDLGDRRPSEMMDAMLSLLPPGQPAGDLFQGLFLRRLPASMREQLGSQQFDDASEM</sequence>
<dbReference type="PANTHER" id="PTHR33327">
    <property type="entry name" value="ENDONUCLEASE"/>
    <property type="match status" value="1"/>
</dbReference>
<organism evidence="2 3">
    <name type="scientific">Aphanizomenon flos-aquae WA102</name>
    <dbReference type="NCBI Taxonomy" id="1710896"/>
    <lineage>
        <taxon>Bacteria</taxon>
        <taxon>Bacillati</taxon>
        <taxon>Cyanobacteriota</taxon>
        <taxon>Cyanophyceae</taxon>
        <taxon>Nostocales</taxon>
        <taxon>Aphanizomenonaceae</taxon>
        <taxon>Aphanizomenon</taxon>
    </lineage>
</organism>
<protein>
    <recommendedName>
        <fullName evidence="1">DUF7041 domain-containing protein</fullName>
    </recommendedName>
</protein>
<dbReference type="Proteomes" id="UP000092093">
    <property type="component" value="Unassembled WGS sequence"/>
</dbReference>
<proteinExistence type="predicted"/>
<name>A0A1B7W3R4_APHFL</name>
<dbReference type="InterPro" id="IPR055469">
    <property type="entry name" value="DUF7041"/>
</dbReference>
<feature type="domain" description="DUF7041" evidence="1">
    <location>
        <begin position="31"/>
        <end position="112"/>
    </location>
</feature>
<gene>
    <name evidence="2" type="ORF">AN484_28715</name>
</gene>
<dbReference type="PANTHER" id="PTHR33327:SF3">
    <property type="entry name" value="RNA-DIRECTED DNA POLYMERASE"/>
    <property type="match status" value="1"/>
</dbReference>
<evidence type="ECO:0000313" key="2">
    <source>
        <dbReference type="EMBL" id="OBQ31739.1"/>
    </source>
</evidence>
<dbReference type="EMBL" id="LJOW01001062">
    <property type="protein sequence ID" value="OBQ31739.1"/>
    <property type="molecule type" value="Genomic_DNA"/>
</dbReference>
<feature type="non-terminal residue" evidence="2">
    <location>
        <position position="173"/>
    </location>
</feature>